<keyword evidence="5 6" id="KW-0472">Membrane</keyword>
<name>A0A8C4QG51_EPTBU</name>
<evidence type="ECO:0000256" key="1">
    <source>
        <dbReference type="ARBA" id="ARBA00004225"/>
    </source>
</evidence>
<feature type="transmembrane region" description="Helical" evidence="6">
    <location>
        <begin position="40"/>
        <end position="58"/>
    </location>
</feature>
<keyword evidence="3 6" id="KW-1133">Transmembrane helix</keyword>
<keyword evidence="4" id="KW-0496">Mitochondrion</keyword>
<evidence type="ECO:0000313" key="7">
    <source>
        <dbReference type="Ensembl" id="ENSEBUP00000014967.1"/>
    </source>
</evidence>
<accession>A0A8C4QG51</accession>
<dbReference type="AlphaFoldDB" id="A0A8C4QG51"/>
<evidence type="ECO:0000256" key="5">
    <source>
        <dbReference type="ARBA" id="ARBA00023136"/>
    </source>
</evidence>
<dbReference type="Pfam" id="PF07114">
    <property type="entry name" value="TMEM126"/>
    <property type="match status" value="1"/>
</dbReference>
<dbReference type="PANTHER" id="PTHR16296">
    <property type="entry name" value="UNCHARACTERIZED HYPOTHALAMUS PROTEIN HT007"/>
    <property type="match status" value="1"/>
</dbReference>
<evidence type="ECO:0000256" key="2">
    <source>
        <dbReference type="ARBA" id="ARBA00022692"/>
    </source>
</evidence>
<dbReference type="Proteomes" id="UP000694388">
    <property type="component" value="Unplaced"/>
</dbReference>
<evidence type="ECO:0000256" key="6">
    <source>
        <dbReference type="SAM" id="Phobius"/>
    </source>
</evidence>
<organism evidence="7 8">
    <name type="scientific">Eptatretus burgeri</name>
    <name type="common">Inshore hagfish</name>
    <dbReference type="NCBI Taxonomy" id="7764"/>
    <lineage>
        <taxon>Eukaryota</taxon>
        <taxon>Metazoa</taxon>
        <taxon>Chordata</taxon>
        <taxon>Craniata</taxon>
        <taxon>Vertebrata</taxon>
        <taxon>Cyclostomata</taxon>
        <taxon>Myxini</taxon>
        <taxon>Myxiniformes</taxon>
        <taxon>Myxinidae</taxon>
        <taxon>Eptatretinae</taxon>
        <taxon>Eptatretus</taxon>
    </lineage>
</organism>
<keyword evidence="8" id="KW-1185">Reference proteome</keyword>
<feature type="transmembrane region" description="Helical" evidence="6">
    <location>
        <begin position="151"/>
        <end position="174"/>
    </location>
</feature>
<feature type="transmembrane region" description="Helical" evidence="6">
    <location>
        <begin position="110"/>
        <end position="130"/>
    </location>
</feature>
<comment type="subcellular location">
    <subcellularLocation>
        <location evidence="1">Mitochondrion membrane</location>
        <topology evidence="1">Multi-pass membrane protein</topology>
    </subcellularLocation>
</comment>
<protein>
    <submittedName>
        <fullName evidence="7">Uncharacterized protein</fullName>
    </submittedName>
</protein>
<sequence>MPEKNKDTEPTNINKTDLLVQLYEVMEQMPFEESSVFTKGPYLFGANAGLVGLLGNSLCRRLLCVRQAKFQSLVIMSTLPFLITTPAFFHAVSVPLLTGNGIDFSTSKELVPVVPVQLTLMCTCVLVGRFGTVRLPEQGKWAVWGSMLRPVLLRMSVVGLMQCAFAVCLASEQFQVNGKVQKMYLQPSS</sequence>
<dbReference type="GO" id="GO:0031966">
    <property type="term" value="C:mitochondrial membrane"/>
    <property type="evidence" value="ECO:0007669"/>
    <property type="project" value="UniProtKB-SubCell"/>
</dbReference>
<keyword evidence="2 6" id="KW-0812">Transmembrane</keyword>
<reference evidence="7" key="1">
    <citation type="submission" date="2025-08" db="UniProtKB">
        <authorList>
            <consortium name="Ensembl"/>
        </authorList>
    </citation>
    <scope>IDENTIFICATION</scope>
</reference>
<dbReference type="OMA" id="LMQCAFA"/>
<proteinExistence type="predicted"/>
<feature type="transmembrane region" description="Helical" evidence="6">
    <location>
        <begin position="70"/>
        <end position="90"/>
    </location>
</feature>
<evidence type="ECO:0000256" key="3">
    <source>
        <dbReference type="ARBA" id="ARBA00022989"/>
    </source>
</evidence>
<dbReference type="PANTHER" id="PTHR16296:SF2">
    <property type="entry name" value="TRANSMEMBRANE PROTEIN 126A"/>
    <property type="match status" value="1"/>
</dbReference>
<dbReference type="Ensembl" id="ENSEBUT00000015543.1">
    <property type="protein sequence ID" value="ENSEBUP00000014967.1"/>
    <property type="gene ID" value="ENSEBUG00000009435.1"/>
</dbReference>
<dbReference type="GO" id="GO:0032981">
    <property type="term" value="P:mitochondrial respiratory chain complex I assembly"/>
    <property type="evidence" value="ECO:0007669"/>
    <property type="project" value="TreeGrafter"/>
</dbReference>
<evidence type="ECO:0000313" key="8">
    <source>
        <dbReference type="Proteomes" id="UP000694388"/>
    </source>
</evidence>
<evidence type="ECO:0000256" key="4">
    <source>
        <dbReference type="ARBA" id="ARBA00023128"/>
    </source>
</evidence>
<reference evidence="7" key="2">
    <citation type="submission" date="2025-09" db="UniProtKB">
        <authorList>
            <consortium name="Ensembl"/>
        </authorList>
    </citation>
    <scope>IDENTIFICATION</scope>
</reference>
<dbReference type="InterPro" id="IPR009801">
    <property type="entry name" value="TMEM126"/>
</dbReference>